<sequence length="161" mass="18471">MKFSKSKQGLKGLWNRRIRKSAQKGLLPSTESDSHLLIERTLRYRHLKGKERPIRQREICERDYAISDLIFKSSLDSPATIEDRSDDMFSEHLECWGKPQSNPIKYRTRKYRLTPSNKEGNSTSLQARLRRVRSRATSSFLPTDSLTEGLGGELGAESVSD</sequence>
<protein>
    <submittedName>
        <fullName evidence="1">Uncharacterized protein</fullName>
    </submittedName>
</protein>
<evidence type="ECO:0000313" key="1">
    <source>
        <dbReference type="EMBL" id="KAI5664229.1"/>
    </source>
</evidence>
<proteinExistence type="predicted"/>
<reference evidence="2" key="1">
    <citation type="journal article" date="2023" name="Nat. Plants">
        <title>Single-cell RNA sequencing provides a high-resolution roadmap for understanding the multicellular compartmentation of specialized metabolism.</title>
        <authorList>
            <person name="Sun S."/>
            <person name="Shen X."/>
            <person name="Li Y."/>
            <person name="Li Y."/>
            <person name="Wang S."/>
            <person name="Li R."/>
            <person name="Zhang H."/>
            <person name="Shen G."/>
            <person name="Guo B."/>
            <person name="Wei J."/>
            <person name="Xu J."/>
            <person name="St-Pierre B."/>
            <person name="Chen S."/>
            <person name="Sun C."/>
        </authorList>
    </citation>
    <scope>NUCLEOTIDE SEQUENCE [LARGE SCALE GENOMIC DNA]</scope>
</reference>
<gene>
    <name evidence="1" type="ORF">M9H77_23552</name>
</gene>
<accession>A0ACC0AVS6</accession>
<dbReference type="EMBL" id="CM044705">
    <property type="protein sequence ID" value="KAI5664229.1"/>
    <property type="molecule type" value="Genomic_DNA"/>
</dbReference>
<keyword evidence="2" id="KW-1185">Reference proteome</keyword>
<dbReference type="Proteomes" id="UP001060085">
    <property type="component" value="Linkage Group LG05"/>
</dbReference>
<comment type="caution">
    <text evidence="1">The sequence shown here is derived from an EMBL/GenBank/DDBJ whole genome shotgun (WGS) entry which is preliminary data.</text>
</comment>
<evidence type="ECO:0000313" key="2">
    <source>
        <dbReference type="Proteomes" id="UP001060085"/>
    </source>
</evidence>
<organism evidence="1 2">
    <name type="scientific">Catharanthus roseus</name>
    <name type="common">Madagascar periwinkle</name>
    <name type="synonym">Vinca rosea</name>
    <dbReference type="NCBI Taxonomy" id="4058"/>
    <lineage>
        <taxon>Eukaryota</taxon>
        <taxon>Viridiplantae</taxon>
        <taxon>Streptophyta</taxon>
        <taxon>Embryophyta</taxon>
        <taxon>Tracheophyta</taxon>
        <taxon>Spermatophyta</taxon>
        <taxon>Magnoliopsida</taxon>
        <taxon>eudicotyledons</taxon>
        <taxon>Gunneridae</taxon>
        <taxon>Pentapetalae</taxon>
        <taxon>asterids</taxon>
        <taxon>lamiids</taxon>
        <taxon>Gentianales</taxon>
        <taxon>Apocynaceae</taxon>
        <taxon>Rauvolfioideae</taxon>
        <taxon>Vinceae</taxon>
        <taxon>Catharanthinae</taxon>
        <taxon>Catharanthus</taxon>
    </lineage>
</organism>
<name>A0ACC0AVS6_CATRO</name>